<sequence length="508" mass="57160">MTNQTDFFSQPITRYVGEHTADLQGAELVAFISQLYNYVDEESLDKLQKSNFFYWLTYALYCAVKSLDTEVIKLISALTIKILNQDSRALEVMFQQSYSSGAFEGQSLFYAWMNNYYSLVFSTKKHPDSLLALNSLFKKLLDTEEFEFCSMLVKENEGKGIEEGKNPLLALLRALLQSVTLINNRVETSRIATLFQQCIQKEPEIMAEALTKEFTRSLFKGKSNLYVVFSALLQAGAHDSDLVTIIQTELLQVFDTNPQAFLRDLYKVIALGPYKGLSSLHLILLTLVEAAYIDDNSAALTQLMTIISRLDSYHAKEAAGMSDLVLLEPITTGAYNGLNGMMFLTRALKAGSEHNLDIEPIAKKIEQLIKTSPVAKLMVALSQNNPESSVPEYAISSLEQLVKQVEFNESTEIPSYLINIFSSIPAALITQLNTTFSPGFSNKLNQIYQRISKDDLARQAQEMAQNDNLNRTASDRGDLPPFFSEKNLKRNDDKELKELSLSVPKRRL</sequence>
<name>A0ABY4YA66_9GAMM</name>
<protein>
    <submittedName>
        <fullName evidence="2">Uncharacterized protein</fullName>
    </submittedName>
</protein>
<reference evidence="2" key="1">
    <citation type="submission" date="2021-03" db="EMBL/GenBank/DDBJ databases">
        <title>Legionella lytica PCM 2298.</title>
        <authorList>
            <person name="Koper P."/>
        </authorList>
    </citation>
    <scope>NUCLEOTIDE SEQUENCE</scope>
    <source>
        <strain evidence="2">PCM 2298</strain>
    </source>
</reference>
<feature type="region of interest" description="Disordered" evidence="1">
    <location>
        <begin position="465"/>
        <end position="486"/>
    </location>
</feature>
<dbReference type="RefSeq" id="WP_252580808.1">
    <property type="nucleotide sequence ID" value="NZ_CP071527.1"/>
</dbReference>
<gene>
    <name evidence="2" type="ORF">J2N86_02685</name>
</gene>
<evidence type="ECO:0000313" key="2">
    <source>
        <dbReference type="EMBL" id="USQ14258.1"/>
    </source>
</evidence>
<organism evidence="2 3">
    <name type="scientific">Legionella lytica</name>
    <dbReference type="NCBI Taxonomy" id="96232"/>
    <lineage>
        <taxon>Bacteria</taxon>
        <taxon>Pseudomonadati</taxon>
        <taxon>Pseudomonadota</taxon>
        <taxon>Gammaproteobacteria</taxon>
        <taxon>Legionellales</taxon>
        <taxon>Legionellaceae</taxon>
        <taxon>Legionella</taxon>
    </lineage>
</organism>
<dbReference type="EMBL" id="CP071527">
    <property type="protein sequence ID" value="USQ14258.1"/>
    <property type="molecule type" value="Genomic_DNA"/>
</dbReference>
<proteinExistence type="predicted"/>
<keyword evidence="3" id="KW-1185">Reference proteome</keyword>
<accession>A0ABY4YA66</accession>
<evidence type="ECO:0000256" key="1">
    <source>
        <dbReference type="SAM" id="MobiDB-lite"/>
    </source>
</evidence>
<dbReference type="Proteomes" id="UP001057474">
    <property type="component" value="Chromosome"/>
</dbReference>
<evidence type="ECO:0000313" key="3">
    <source>
        <dbReference type="Proteomes" id="UP001057474"/>
    </source>
</evidence>